<feature type="region of interest" description="Disordered" evidence="2">
    <location>
        <begin position="578"/>
        <end position="667"/>
    </location>
</feature>
<keyword evidence="4" id="KW-1185">Reference proteome</keyword>
<feature type="compositionally biased region" description="Polar residues" evidence="2">
    <location>
        <begin position="195"/>
        <end position="205"/>
    </location>
</feature>
<reference evidence="3 4" key="1">
    <citation type="journal article" date="2019" name="Sci. Data">
        <title>Hybrid genome assembly and annotation of Danionella translucida.</title>
        <authorList>
            <person name="Kadobianskyi M."/>
            <person name="Schulze L."/>
            <person name="Schuelke M."/>
            <person name="Judkewitz B."/>
        </authorList>
    </citation>
    <scope>NUCLEOTIDE SEQUENCE [LARGE SCALE GENOMIC DNA]</scope>
    <source>
        <strain evidence="3 4">Bolton</strain>
    </source>
</reference>
<dbReference type="AlphaFoldDB" id="A0A553QME8"/>
<comment type="caution">
    <text evidence="3">The sequence shown here is derived from an EMBL/GenBank/DDBJ whole genome shotgun (WGS) entry which is preliminary data.</text>
</comment>
<feature type="compositionally biased region" description="Basic and acidic residues" evidence="2">
    <location>
        <begin position="206"/>
        <end position="218"/>
    </location>
</feature>
<feature type="compositionally biased region" description="Polar residues" evidence="2">
    <location>
        <begin position="587"/>
        <end position="596"/>
    </location>
</feature>
<feature type="region of interest" description="Disordered" evidence="2">
    <location>
        <begin position="195"/>
        <end position="218"/>
    </location>
</feature>
<feature type="compositionally biased region" description="Basic and acidic residues" evidence="2">
    <location>
        <begin position="599"/>
        <end position="613"/>
    </location>
</feature>
<evidence type="ECO:0000313" key="3">
    <source>
        <dbReference type="EMBL" id="TRY90906.1"/>
    </source>
</evidence>
<proteinExistence type="predicted"/>
<evidence type="ECO:0000256" key="2">
    <source>
        <dbReference type="SAM" id="MobiDB-lite"/>
    </source>
</evidence>
<evidence type="ECO:0000313" key="4">
    <source>
        <dbReference type="Proteomes" id="UP000316079"/>
    </source>
</evidence>
<dbReference type="OrthoDB" id="5982442at2759"/>
<feature type="region of interest" description="Disordered" evidence="2">
    <location>
        <begin position="369"/>
        <end position="390"/>
    </location>
</feature>
<sequence>MSSWRGERSCSASGLWSDQRRAKGKMRRPLINMGRSCSPLRLPDLELWVSGSLFKDWVGISNVEQCGLSSIIPSLRDELQVVSSLGSQNHKSTSSLGRVSSVTRLAPEGAPQSLSAEDAELRTTLEEDLVHGQSKRLTDLLERKGMQLCQALEEDREALELNRFQESRQRGQLHDKVLQLELDILKIRSNLGTWSTSSNCRTSPLTEDRSHREQEQAGKEIKKLREALRKAEERMDDLEFEKDRALSRLQSFEEENAELLQNIQTLDLQMQKDQKSIQGFSQQTCELHSELAQAKNQASKHKMMRILVEDELLSSKELEAEKLIQANQISALETERLWLIGKKEDLRKTFEEGKIRGLEKRCCQHKEHDRLEQGKQALQDPGNPRNTSEEKLRCYEEVQEQEKEELRRVVAHWSGKWLDVAMTLCQTQKELENLQNQQQLKEKTTVEEKNGDLEEMKEELFRMLKIKDIELEEQREQLQSAQDHVSQQRDEVQRLQKLLDEKDLQSNCVQSFLHKSAINQQSLSLQGHFLDALSRHVKVGNECLATEKKKAVVRSDLVDPNQQRRLVTEQLKRLFREREERRERETNNSCDTQNWNADDVNHHGERGQKERRVQQRAVAAPSAQISGGSEGEEEQKQPINIKHGRKTTQVSNRALDDPPPGFHDGTKQIASLCESDLERMEESI</sequence>
<dbReference type="EMBL" id="SRMA01025789">
    <property type="protein sequence ID" value="TRY90906.1"/>
    <property type="molecule type" value="Genomic_DNA"/>
</dbReference>
<keyword evidence="1" id="KW-0175">Coiled coil</keyword>
<protein>
    <submittedName>
        <fullName evidence="3">Uncharacterized protein</fullName>
    </submittedName>
</protein>
<dbReference type="Proteomes" id="UP000316079">
    <property type="component" value="Unassembled WGS sequence"/>
</dbReference>
<name>A0A553QME8_9TELE</name>
<evidence type="ECO:0000256" key="1">
    <source>
        <dbReference type="SAM" id="Coils"/>
    </source>
</evidence>
<feature type="coiled-coil region" evidence="1">
    <location>
        <begin position="457"/>
        <end position="505"/>
    </location>
</feature>
<dbReference type="STRING" id="623744.A0A553QME8"/>
<accession>A0A553QME8</accession>
<organism evidence="3 4">
    <name type="scientific">Danionella cerebrum</name>
    <dbReference type="NCBI Taxonomy" id="2873325"/>
    <lineage>
        <taxon>Eukaryota</taxon>
        <taxon>Metazoa</taxon>
        <taxon>Chordata</taxon>
        <taxon>Craniata</taxon>
        <taxon>Vertebrata</taxon>
        <taxon>Euteleostomi</taxon>
        <taxon>Actinopterygii</taxon>
        <taxon>Neopterygii</taxon>
        <taxon>Teleostei</taxon>
        <taxon>Ostariophysi</taxon>
        <taxon>Cypriniformes</taxon>
        <taxon>Danionidae</taxon>
        <taxon>Danioninae</taxon>
        <taxon>Danionella</taxon>
    </lineage>
</organism>
<gene>
    <name evidence="3" type="ORF">DNTS_024684</name>
</gene>